<dbReference type="VEuPathDB" id="FungiDB:G647_06242"/>
<gene>
    <name evidence="2" type="ORF">CLCR_08826</name>
</gene>
<evidence type="ECO:0000313" key="2">
    <source>
        <dbReference type="EMBL" id="OCT51879.1"/>
    </source>
</evidence>
<sequence length="256" mass="27656">MVAAIESFWGHLPAFLRFGVPQFGSKDRPPLFVGSVLEAYVVETRAAGTSRDQDGTLEQDGGRCAVDVRTPWTASSVSCQQRGVKTDDTRSFDVAPGFSILAVGGLRGGELHKHKEHHGSFLVADPKVDLPKSIIFYPDSDPSLGSSDGQVRANFWGSVLGKIPNRGFQPHAIVVLTRMPYQQTVSNRLNEDSSGADLKDPVAIHFEQGLHLLIPATDLPKNSATISRLASIPHGTAFNAQDVDPQSNDSDRARDS</sequence>
<dbReference type="AlphaFoldDB" id="A0A1C1CTR2"/>
<reference evidence="3" key="1">
    <citation type="submission" date="2015-07" db="EMBL/GenBank/DDBJ databases">
        <authorList>
            <person name="Teixeira M.M."/>
            <person name="Souza R.C."/>
            <person name="Almeida L.G."/>
            <person name="Vicente V.A."/>
            <person name="de Hoog S."/>
            <person name="Bocca A.L."/>
            <person name="de Almeida S.R."/>
            <person name="Vasconcelos A.T."/>
            <person name="Felipe M.S."/>
        </authorList>
    </citation>
    <scope>NUCLEOTIDE SEQUENCE [LARGE SCALE GENOMIC DNA]</scope>
    <source>
        <strain evidence="3">KSF</strain>
    </source>
</reference>
<evidence type="ECO:0000256" key="1">
    <source>
        <dbReference type="SAM" id="MobiDB-lite"/>
    </source>
</evidence>
<protein>
    <submittedName>
        <fullName evidence="2">Uncharacterized protein</fullName>
    </submittedName>
</protein>
<dbReference type="EMBL" id="LGRB01000009">
    <property type="protein sequence ID" value="OCT51879.1"/>
    <property type="molecule type" value="Genomic_DNA"/>
</dbReference>
<name>A0A1C1CTR2_9EURO</name>
<dbReference type="Proteomes" id="UP000094526">
    <property type="component" value="Unassembled WGS sequence"/>
</dbReference>
<organism evidence="2 3">
    <name type="scientific">Cladophialophora carrionii</name>
    <dbReference type="NCBI Taxonomy" id="86049"/>
    <lineage>
        <taxon>Eukaryota</taxon>
        <taxon>Fungi</taxon>
        <taxon>Dikarya</taxon>
        <taxon>Ascomycota</taxon>
        <taxon>Pezizomycotina</taxon>
        <taxon>Eurotiomycetes</taxon>
        <taxon>Chaetothyriomycetidae</taxon>
        <taxon>Chaetothyriales</taxon>
        <taxon>Herpotrichiellaceae</taxon>
        <taxon>Cladophialophora</taxon>
    </lineage>
</organism>
<keyword evidence="3" id="KW-1185">Reference proteome</keyword>
<dbReference type="VEuPathDB" id="FungiDB:CLCR_08826"/>
<accession>A0A1C1CTR2</accession>
<evidence type="ECO:0000313" key="3">
    <source>
        <dbReference type="Proteomes" id="UP000094526"/>
    </source>
</evidence>
<dbReference type="OrthoDB" id="1933717at2759"/>
<comment type="caution">
    <text evidence="2">The sequence shown here is derived from an EMBL/GenBank/DDBJ whole genome shotgun (WGS) entry which is preliminary data.</text>
</comment>
<proteinExistence type="predicted"/>
<feature type="region of interest" description="Disordered" evidence="1">
    <location>
        <begin position="237"/>
        <end position="256"/>
    </location>
</feature>